<keyword evidence="1" id="KW-0812">Transmembrane</keyword>
<reference evidence="3" key="1">
    <citation type="submission" date="2016-11" db="EMBL/GenBank/DDBJ databases">
        <authorList>
            <person name="Varghese N."/>
            <person name="Submissions S."/>
        </authorList>
    </citation>
    <scope>NUCLEOTIDE SEQUENCE [LARGE SCALE GENOMIC DNA]</scope>
    <source>
        <strain evidence="3">DSM 2635</strain>
    </source>
</reference>
<dbReference type="AlphaFoldDB" id="A0A1M5KK87"/>
<protein>
    <submittedName>
        <fullName evidence="2">Uncharacterized protein</fullName>
    </submittedName>
</protein>
<organism evidence="2 3">
    <name type="scientific">Asaccharospora irregularis DSM 2635</name>
    <dbReference type="NCBI Taxonomy" id="1121321"/>
    <lineage>
        <taxon>Bacteria</taxon>
        <taxon>Bacillati</taxon>
        <taxon>Bacillota</taxon>
        <taxon>Clostridia</taxon>
        <taxon>Peptostreptococcales</taxon>
        <taxon>Peptostreptococcaceae</taxon>
        <taxon>Asaccharospora</taxon>
    </lineage>
</organism>
<dbReference type="Proteomes" id="UP000243255">
    <property type="component" value="Unassembled WGS sequence"/>
</dbReference>
<accession>A0A1M5KK87</accession>
<keyword evidence="3" id="KW-1185">Reference proteome</keyword>
<proteinExistence type="predicted"/>
<sequence>MDIDTALRILFCVIVVGFAVKAIKFVAGTGFKIALILFIVLLIYKTLI</sequence>
<evidence type="ECO:0000313" key="2">
    <source>
        <dbReference type="EMBL" id="SHG53262.1"/>
    </source>
</evidence>
<dbReference type="EMBL" id="FQWX01000003">
    <property type="protein sequence ID" value="SHG53262.1"/>
    <property type="molecule type" value="Genomic_DNA"/>
</dbReference>
<keyword evidence="1" id="KW-1133">Transmembrane helix</keyword>
<feature type="transmembrane region" description="Helical" evidence="1">
    <location>
        <begin position="6"/>
        <end position="23"/>
    </location>
</feature>
<name>A0A1M5KK87_9FIRM</name>
<evidence type="ECO:0000256" key="1">
    <source>
        <dbReference type="SAM" id="Phobius"/>
    </source>
</evidence>
<evidence type="ECO:0000313" key="3">
    <source>
        <dbReference type="Proteomes" id="UP000243255"/>
    </source>
</evidence>
<gene>
    <name evidence="2" type="ORF">SAMN04488530_10314</name>
</gene>
<dbReference type="RefSeq" id="WP_159430046.1">
    <property type="nucleotide sequence ID" value="NZ_BAABCH010000011.1"/>
</dbReference>
<keyword evidence="1" id="KW-0472">Membrane</keyword>